<gene>
    <name evidence="2" type="ORF">DB745_04945</name>
    <name evidence="3" type="ORF">DIZ81_06545</name>
</gene>
<dbReference type="InterPro" id="IPR002822">
    <property type="entry name" value="Ni_insertion"/>
</dbReference>
<evidence type="ECO:0000313" key="3">
    <source>
        <dbReference type="EMBL" id="TID43144.1"/>
    </source>
</evidence>
<organism evidence="3 5">
    <name type="scientific">Legionella taurinensis</name>
    <dbReference type="NCBI Taxonomy" id="70611"/>
    <lineage>
        <taxon>Bacteria</taxon>
        <taxon>Pseudomonadati</taxon>
        <taxon>Pseudomonadota</taxon>
        <taxon>Gammaproteobacteria</taxon>
        <taxon>Legionellales</taxon>
        <taxon>Legionellaceae</taxon>
        <taxon>Legionella</taxon>
    </lineage>
</organism>
<dbReference type="Proteomes" id="UP000306421">
    <property type="component" value="Unassembled WGS sequence"/>
</dbReference>
<evidence type="ECO:0000313" key="2">
    <source>
        <dbReference type="EMBL" id="PUT48319.1"/>
    </source>
</evidence>
<evidence type="ECO:0000256" key="1">
    <source>
        <dbReference type="ARBA" id="ARBA00022596"/>
    </source>
</evidence>
<comment type="caution">
    <text evidence="3">The sequence shown here is derived from an EMBL/GenBank/DDBJ whole genome shotgun (WGS) entry which is preliminary data.</text>
</comment>
<name>A0AB38N3R2_9GAMM</name>
<dbReference type="PANTHER" id="PTHR36566">
    <property type="entry name" value="NICKEL INSERTION PROTEIN-RELATED"/>
    <property type="match status" value="1"/>
</dbReference>
<dbReference type="AlphaFoldDB" id="A0AB38N3R2"/>
<keyword evidence="4" id="KW-1185">Reference proteome</keyword>
<evidence type="ECO:0000313" key="5">
    <source>
        <dbReference type="Proteomes" id="UP000306421"/>
    </source>
</evidence>
<reference evidence="2 4" key="1">
    <citation type="submission" date="2018-04" db="EMBL/GenBank/DDBJ databases">
        <title>Whole genome sequence comparison of clinical and drinking water Legionella pneumophila isolates associated with the Flint Water Crisis.</title>
        <authorList>
            <person name="Garner E."/>
            <person name="Brown C."/>
            <person name="Schwake O."/>
            <person name="Coil D."/>
            <person name="Jospin G."/>
            <person name="Eisen J."/>
            <person name="Edwards M."/>
            <person name="Pruden A."/>
        </authorList>
    </citation>
    <scope>NUCLEOTIDE SEQUENCE [LARGE SCALE GENOMIC DNA]</scope>
    <source>
        <strain evidence="2 4">Genessee03</strain>
    </source>
</reference>
<accession>A0AB38N3R2</accession>
<keyword evidence="1" id="KW-0533">Nickel</keyword>
<reference evidence="3 5" key="2">
    <citation type="submission" date="2018-04" db="EMBL/GenBank/DDBJ databases">
        <title>Whole genome sequence comparison of clinical and drinking water Legionella pneumophila isolates.</title>
        <authorList>
            <person name="Garner E."/>
        </authorList>
    </citation>
    <scope>NUCLEOTIDE SEQUENCE [LARGE SCALE GENOMIC DNA]</scope>
    <source>
        <strain evidence="3 5">WH02</strain>
    </source>
</reference>
<dbReference type="EMBL" id="QFGG01000005">
    <property type="protein sequence ID" value="TID43144.1"/>
    <property type="molecule type" value="Genomic_DNA"/>
</dbReference>
<dbReference type="RefSeq" id="WP_108292519.1">
    <property type="nucleotide sequence ID" value="NZ_JAWVLH010000004.1"/>
</dbReference>
<dbReference type="PANTHER" id="PTHR36566:SF1">
    <property type="entry name" value="PYRIDINIUM-3,5-BISTHIOCARBOXYLIC ACID MONONUCLEOTIDE NICKEL INSERTION PROTEIN"/>
    <property type="match status" value="1"/>
</dbReference>
<evidence type="ECO:0000313" key="4">
    <source>
        <dbReference type="Proteomes" id="UP000251035"/>
    </source>
</evidence>
<proteinExistence type="predicted"/>
<dbReference type="Pfam" id="PF01969">
    <property type="entry name" value="Ni_insertion"/>
    <property type="match status" value="1"/>
</dbReference>
<sequence>MKTLYLESIAGIAGDMFAASFVHAGLVSADELQALSEQLGIPGVKIQVSKVIRATIEATHIDVLFDEEEWVKRFSTSHHPHHQDSVHFHVPFRALEQIINHSTLSEAIKNLACRILDTLAVAEAHCHGISKEEVAFHELGMVDSLMDIVMAAYCITKVDPSRVVASPVKLGRGIIATAHGTQPVPPPVSAALVVDMPIAAIPAVISRDNIELSTPTGLAIIKTICSTFSRDWPEGALLANGCGAGTMNLEGYPNLFRISVIDSDTQSQTLPFECDTVIEVSANYDDATPEQLAWATRHLFQSGALDVWQTTAVGKKGRVMIVLSFLVEENAWIKCTNLLLTKTSTFGLRYKHVDRLKLKRHFETRVTPEGAFQVKIGCTNEGLKIKEKVEFDDIEKAWDKDVNDLL</sequence>
<dbReference type="EMBL" id="QCXM01000004">
    <property type="protein sequence ID" value="PUT48319.1"/>
    <property type="molecule type" value="Genomic_DNA"/>
</dbReference>
<protein>
    <submittedName>
        <fullName evidence="3">LarC family nickel insertion protein</fullName>
    </submittedName>
</protein>
<dbReference type="Proteomes" id="UP000251035">
    <property type="component" value="Unassembled WGS sequence"/>
</dbReference>
<dbReference type="Gene3D" id="3.30.70.1380">
    <property type="entry name" value="Transcriptional regulatory protein pf0864 domain like"/>
    <property type="match status" value="1"/>
</dbReference>